<protein>
    <recommendedName>
        <fullName evidence="1">HTH cro/C1-type domain-containing protein</fullName>
    </recommendedName>
</protein>
<dbReference type="CDD" id="cd00093">
    <property type="entry name" value="HTH_XRE"/>
    <property type="match status" value="1"/>
</dbReference>
<organism evidence="2 3">
    <name type="scientific">Kutzneria albida DSM 43870</name>
    <dbReference type="NCBI Taxonomy" id="1449976"/>
    <lineage>
        <taxon>Bacteria</taxon>
        <taxon>Bacillati</taxon>
        <taxon>Actinomycetota</taxon>
        <taxon>Actinomycetes</taxon>
        <taxon>Pseudonocardiales</taxon>
        <taxon>Pseudonocardiaceae</taxon>
        <taxon>Kutzneria</taxon>
    </lineage>
</organism>
<accession>W5W269</accession>
<evidence type="ECO:0000313" key="2">
    <source>
        <dbReference type="EMBL" id="AHH94900.1"/>
    </source>
</evidence>
<dbReference type="Pfam" id="PF13560">
    <property type="entry name" value="HTH_31"/>
    <property type="match status" value="1"/>
</dbReference>
<dbReference type="SUPFAM" id="SSF47413">
    <property type="entry name" value="lambda repressor-like DNA-binding domains"/>
    <property type="match status" value="1"/>
</dbReference>
<dbReference type="GO" id="GO:0003677">
    <property type="term" value="F:DNA binding"/>
    <property type="evidence" value="ECO:0007669"/>
    <property type="project" value="InterPro"/>
</dbReference>
<reference evidence="2 3" key="1">
    <citation type="journal article" date="2014" name="BMC Genomics">
        <title>Complete genome sequence of producer of the glycopeptide antibiotic Aculeximycin Kutzneria albida DSM 43870T, a representative of minor genus of Pseudonocardiaceae.</title>
        <authorList>
            <person name="Rebets Y."/>
            <person name="Tokovenko B."/>
            <person name="Lushchyk I."/>
            <person name="Ruckert C."/>
            <person name="Zaburannyi N."/>
            <person name="Bechthold A."/>
            <person name="Kalinowski J."/>
            <person name="Luzhetskyy A."/>
        </authorList>
    </citation>
    <scope>NUCLEOTIDE SEQUENCE [LARGE SCALE GENOMIC DNA]</scope>
    <source>
        <strain evidence="2">DSM 43870</strain>
    </source>
</reference>
<dbReference type="InterPro" id="IPR001387">
    <property type="entry name" value="Cro/C1-type_HTH"/>
</dbReference>
<dbReference type="Proteomes" id="UP000019225">
    <property type="component" value="Chromosome"/>
</dbReference>
<sequence length="288" mass="32253">MAQGGTPVVQQRRLRAELRRARDEAGRTQKDVATALGWSTSKVIRIETGAVAVSTSDVMALLHYYGINDERADTLLAVTRAKEEAWWDSYRTVFGQQFLNLLAYEDSSSCIRQFQSLVVPGLLQTPDYARAVITAYGVEPATAEMGIKVRLRRQELLTSDRCPQILVVLDENAIHRRVGGPAVMRDQLRRLKELGEHPRISIQVLPFSSGVLPAMKASFTIFEFPEDEDEHVVNLEDPHNWALIRDDAEITSRYLESFDVLQEAARPAAELGAALDPLIESLDREASH</sequence>
<dbReference type="PATRIC" id="fig|1449976.3.peg.1530"/>
<dbReference type="Gene3D" id="1.10.260.40">
    <property type="entry name" value="lambda repressor-like DNA-binding domains"/>
    <property type="match status" value="1"/>
</dbReference>
<dbReference type="HOGENOM" id="CLU_055817_1_1_11"/>
<proteinExistence type="predicted"/>
<dbReference type="KEGG" id="kal:KALB_1528"/>
<gene>
    <name evidence="2" type="ORF">KALB_1528</name>
</gene>
<dbReference type="PROSITE" id="PS50943">
    <property type="entry name" value="HTH_CROC1"/>
    <property type="match status" value="1"/>
</dbReference>
<evidence type="ECO:0000259" key="1">
    <source>
        <dbReference type="PROSITE" id="PS50943"/>
    </source>
</evidence>
<dbReference type="eggNOG" id="COG1396">
    <property type="taxonomic scope" value="Bacteria"/>
</dbReference>
<dbReference type="Pfam" id="PF19054">
    <property type="entry name" value="DUF5753"/>
    <property type="match status" value="1"/>
</dbReference>
<dbReference type="EMBL" id="CP007155">
    <property type="protein sequence ID" value="AHH94900.1"/>
    <property type="molecule type" value="Genomic_DNA"/>
</dbReference>
<dbReference type="SMART" id="SM00530">
    <property type="entry name" value="HTH_XRE"/>
    <property type="match status" value="1"/>
</dbReference>
<name>W5W269_9PSEU</name>
<keyword evidence="3" id="KW-1185">Reference proteome</keyword>
<dbReference type="STRING" id="1449976.KALB_1528"/>
<dbReference type="InterPro" id="IPR043917">
    <property type="entry name" value="DUF5753"/>
</dbReference>
<dbReference type="AlphaFoldDB" id="W5W269"/>
<feature type="domain" description="HTH cro/C1-type" evidence="1">
    <location>
        <begin position="18"/>
        <end position="72"/>
    </location>
</feature>
<dbReference type="InterPro" id="IPR010982">
    <property type="entry name" value="Lambda_DNA-bd_dom_sf"/>
</dbReference>
<evidence type="ECO:0000313" key="3">
    <source>
        <dbReference type="Proteomes" id="UP000019225"/>
    </source>
</evidence>